<organism evidence="1 2">
    <name type="scientific">Bradyrhizobium brasilense</name>
    <dbReference type="NCBI Taxonomy" id="1419277"/>
    <lineage>
        <taxon>Bacteria</taxon>
        <taxon>Pseudomonadati</taxon>
        <taxon>Pseudomonadota</taxon>
        <taxon>Alphaproteobacteria</taxon>
        <taxon>Hyphomicrobiales</taxon>
        <taxon>Nitrobacteraceae</taxon>
        <taxon>Bradyrhizobium</taxon>
    </lineage>
</organism>
<reference evidence="1 2" key="1">
    <citation type="submission" date="2016-10" db="EMBL/GenBank/DDBJ databases">
        <authorList>
            <person name="de Groot N.N."/>
        </authorList>
    </citation>
    <scope>NUCLEOTIDE SEQUENCE [LARGE SCALE GENOMIC DNA]</scope>
    <source>
        <strain evidence="1 2">R5</strain>
    </source>
</reference>
<dbReference type="SFLD" id="SFLDG01212">
    <property type="entry name" value="Phytoene_synthase_like"/>
    <property type="match status" value="1"/>
</dbReference>
<dbReference type="RefSeq" id="WP_092083336.1">
    <property type="nucleotide sequence ID" value="NZ_FMZW01000013.1"/>
</dbReference>
<name>A0A1G6WF71_9BRAD</name>
<dbReference type="AlphaFoldDB" id="A0A1G6WF71"/>
<dbReference type="SUPFAM" id="SSF48576">
    <property type="entry name" value="Terpenoid synthases"/>
    <property type="match status" value="1"/>
</dbReference>
<evidence type="ECO:0000313" key="2">
    <source>
        <dbReference type="Proteomes" id="UP000199245"/>
    </source>
</evidence>
<dbReference type="Gene3D" id="1.10.600.10">
    <property type="entry name" value="Farnesyl Diphosphate Synthase"/>
    <property type="match status" value="1"/>
</dbReference>
<dbReference type="CDD" id="cd00683">
    <property type="entry name" value="Trans_IPPS_HH"/>
    <property type="match status" value="1"/>
</dbReference>
<evidence type="ECO:0000313" key="1">
    <source>
        <dbReference type="EMBL" id="SDD64414.1"/>
    </source>
</evidence>
<dbReference type="GO" id="GO:0016114">
    <property type="term" value="P:terpenoid biosynthetic process"/>
    <property type="evidence" value="ECO:0007669"/>
    <property type="project" value="UniProtKB-ARBA"/>
</dbReference>
<protein>
    <submittedName>
        <fullName evidence="1">Squalene synthase HpnC</fullName>
    </submittedName>
</protein>
<dbReference type="NCBIfam" id="TIGR03464">
    <property type="entry name" value="HpnC"/>
    <property type="match status" value="1"/>
</dbReference>
<dbReference type="InterPro" id="IPR044843">
    <property type="entry name" value="Trans_IPPS_bact-type"/>
</dbReference>
<dbReference type="InterPro" id="IPR033904">
    <property type="entry name" value="Trans_IPPS_HH"/>
</dbReference>
<proteinExistence type="predicted"/>
<dbReference type="SFLD" id="SFLDG01018">
    <property type="entry name" value="Squalene/Phytoene_Synthase_Lik"/>
    <property type="match status" value="1"/>
</dbReference>
<dbReference type="InterPro" id="IPR017827">
    <property type="entry name" value="HSQ_synthase_HpnC"/>
</dbReference>
<gene>
    <name evidence="1" type="ORF">SAMN05216337_1013150</name>
</gene>
<dbReference type="SFLD" id="SFLDS00005">
    <property type="entry name" value="Isoprenoid_Synthase_Type_I"/>
    <property type="match status" value="1"/>
</dbReference>
<dbReference type="GO" id="GO:0051996">
    <property type="term" value="F:squalene synthase [NAD(P)H] activity"/>
    <property type="evidence" value="ECO:0007669"/>
    <property type="project" value="InterPro"/>
</dbReference>
<accession>A0A1G6WF71</accession>
<dbReference type="GO" id="GO:0004311">
    <property type="term" value="F:geranylgeranyl diphosphate synthase activity"/>
    <property type="evidence" value="ECO:0007669"/>
    <property type="project" value="InterPro"/>
</dbReference>
<dbReference type="PANTHER" id="PTHR31480">
    <property type="entry name" value="BIFUNCTIONAL LYCOPENE CYCLASE/PHYTOENE SYNTHASE"/>
    <property type="match status" value="1"/>
</dbReference>
<dbReference type="Pfam" id="PF00494">
    <property type="entry name" value="SQS_PSY"/>
    <property type="match status" value="1"/>
</dbReference>
<sequence>MTTASDLRSGKTYRDENFPVASWIIHPRHRALILAFYNFVRTADDIADHATLPAEEKLRYLDLMEAELLGNGDTQKEAVNLRRAFAERGMPPRHALDVLVAFRLDVTKLRYENWDDVIDYCRYSAMPVGRFMLDVHGEDTSTWAASDALCAGLQINNHLQDCGKDYRNLNRVYLPRDALAAAGATVEMLGEAKSQPALLKCLQALAVRTETLLDQSKSLAAEVKDFRLGLEISVIQAFADKIVNMLKVRDPLSERVHLSPLELLLQSLGGVAGETARRATGRRAVSKSAAGA</sequence>
<dbReference type="InterPro" id="IPR002060">
    <property type="entry name" value="Squ/phyt_synthse"/>
</dbReference>
<dbReference type="EMBL" id="FMZW01000013">
    <property type="protein sequence ID" value="SDD64414.1"/>
    <property type="molecule type" value="Genomic_DNA"/>
</dbReference>
<dbReference type="InterPro" id="IPR008949">
    <property type="entry name" value="Isoprenoid_synthase_dom_sf"/>
</dbReference>
<dbReference type="Proteomes" id="UP000199245">
    <property type="component" value="Unassembled WGS sequence"/>
</dbReference>